<reference evidence="2" key="1">
    <citation type="submission" date="2021-12" db="EMBL/GenBank/DDBJ databases">
        <authorList>
            <person name="King R."/>
        </authorList>
    </citation>
    <scope>NUCLEOTIDE SEQUENCE</scope>
</reference>
<protein>
    <recommendedName>
        <fullName evidence="1">CHK kinase-like domain-containing protein</fullName>
    </recommendedName>
</protein>
<dbReference type="PANTHER" id="PTHR11012:SF54">
    <property type="entry name" value="CHK KINASE-LIKE DOMAIN-CONTAINING PROTEIN"/>
    <property type="match status" value="1"/>
</dbReference>
<gene>
    <name evidence="2" type="ORF">CHILSU_LOCUS4314</name>
</gene>
<evidence type="ECO:0000313" key="3">
    <source>
        <dbReference type="Proteomes" id="UP001153292"/>
    </source>
</evidence>
<proteinExistence type="predicted"/>
<dbReference type="Proteomes" id="UP001153292">
    <property type="component" value="Chromosome 19"/>
</dbReference>
<dbReference type="SUPFAM" id="SSF56112">
    <property type="entry name" value="Protein kinase-like (PK-like)"/>
    <property type="match status" value="1"/>
</dbReference>
<dbReference type="InterPro" id="IPR015897">
    <property type="entry name" value="CHK_kinase-like"/>
</dbReference>
<sequence length="390" mass="45341">MADAYERALQSTLCDIAAKHYEEYRLEFSPVYTAGAGYTSQLYRGRIIAPNKEDIKFFVKVAALGTEARTVLPTSIYFTEQYVYKRLAEIYKNIEDKHKVPLEHRFVFPIVYGYSDTELEEVIVLQDLAAEGFTVQDRFTSFDWHYASAAVQQIARFHALSIAMQHDFPEDYKEVSETFKFRKSKDQSMFNMVQQTANNSIGLIKPEYRERVEKYLEEYLPKAMATYYDIPPRPVLNHGDFRMSNIMHRKRQDGSVEAILIDYQILHISSCVKDLMFFIFTGSDAEFRRHHYQQLLQHYYNELRCALTTLDLHPDKVFPKEEFDADLKENQHLGLLFALHALPVVMVAEEKAPAPSEVLGMENFMQIEATQLCKDRLNEVVEDFIALGVI</sequence>
<organism evidence="2 3">
    <name type="scientific">Chilo suppressalis</name>
    <name type="common">Asiatic rice borer moth</name>
    <dbReference type="NCBI Taxonomy" id="168631"/>
    <lineage>
        <taxon>Eukaryota</taxon>
        <taxon>Metazoa</taxon>
        <taxon>Ecdysozoa</taxon>
        <taxon>Arthropoda</taxon>
        <taxon>Hexapoda</taxon>
        <taxon>Insecta</taxon>
        <taxon>Pterygota</taxon>
        <taxon>Neoptera</taxon>
        <taxon>Endopterygota</taxon>
        <taxon>Lepidoptera</taxon>
        <taxon>Glossata</taxon>
        <taxon>Ditrysia</taxon>
        <taxon>Pyraloidea</taxon>
        <taxon>Crambidae</taxon>
        <taxon>Crambinae</taxon>
        <taxon>Chilo</taxon>
    </lineage>
</organism>
<evidence type="ECO:0000259" key="1">
    <source>
        <dbReference type="SMART" id="SM00587"/>
    </source>
</evidence>
<keyword evidence="3" id="KW-1185">Reference proteome</keyword>
<dbReference type="SMART" id="SM00587">
    <property type="entry name" value="CHK"/>
    <property type="match status" value="1"/>
</dbReference>
<dbReference type="PANTHER" id="PTHR11012">
    <property type="entry name" value="PROTEIN KINASE-LIKE DOMAIN-CONTAINING"/>
    <property type="match status" value="1"/>
</dbReference>
<dbReference type="Pfam" id="PF02958">
    <property type="entry name" value="EcKL"/>
    <property type="match status" value="1"/>
</dbReference>
<dbReference type="Gene3D" id="3.90.1200.10">
    <property type="match status" value="1"/>
</dbReference>
<dbReference type="InterPro" id="IPR011009">
    <property type="entry name" value="Kinase-like_dom_sf"/>
</dbReference>
<accession>A0ABN8B0H9</accession>
<dbReference type="InterPro" id="IPR004119">
    <property type="entry name" value="EcKL"/>
</dbReference>
<name>A0ABN8B0H9_CHISP</name>
<feature type="domain" description="CHK kinase-like" evidence="1">
    <location>
        <begin position="123"/>
        <end position="309"/>
    </location>
</feature>
<evidence type="ECO:0000313" key="2">
    <source>
        <dbReference type="EMBL" id="CAH0401102.1"/>
    </source>
</evidence>
<dbReference type="EMBL" id="OU963912">
    <property type="protein sequence ID" value="CAH0401102.1"/>
    <property type="molecule type" value="Genomic_DNA"/>
</dbReference>